<gene>
    <name evidence="2" type="ORF">OCV57_01520</name>
</gene>
<evidence type="ECO:0008006" key="4">
    <source>
        <dbReference type="Google" id="ProtNLM"/>
    </source>
</evidence>
<feature type="chain" id="PRO_5041949795" description="FG-GAP repeat protein" evidence="1">
    <location>
        <begin position="22"/>
        <end position="444"/>
    </location>
</feature>
<dbReference type="Proteomes" id="UP001208131">
    <property type="component" value="Unassembled WGS sequence"/>
</dbReference>
<evidence type="ECO:0000313" key="2">
    <source>
        <dbReference type="EMBL" id="MCU6704604.1"/>
    </source>
</evidence>
<keyword evidence="3" id="KW-1185">Reference proteome</keyword>
<dbReference type="AlphaFoldDB" id="A0AAE3IFG1"/>
<sequence>MKNLKLAAVCLSCLTMTGCSALNFSVEGLINAPKLTSEQSEIHQALIESVGSNITLKYPKNGEYRSAYVIANIDDEPTDEAMVFYEYTSNGSEEDGLRVNILDKDEDGKWYSVKELAGAGTDIDQVIISPMGSNNQTDVFVGYQNLTNDEKTMEIYSYTDGDFKRVALDTYSVLEPLDINNDGYIELITIQRSTNNDTGAVTAKASMLNMKNNEITRGENVDMCDNVTSYVSSKTGMLDSGRRAIFIDGLTADGKLQTEIIYYRYSGLQNPMQLRSEKLLPLCTRPAGYYSEDMDGDGDVEIPSTSPMVGYENAVADEMLYMTTWSVYEDFYDLKTKYTGYYAISDGYFVTFPKRWNSSVTVKKDSDTNELVFYKYTGDINESNEEIMRIAVSSKNDSEDYISDGYELIDSKGQLDYFVKLPLDRREKLIPTIDEIQNNFYIIN</sequence>
<protein>
    <recommendedName>
        <fullName evidence="4">FG-GAP repeat protein</fullName>
    </recommendedName>
</protein>
<evidence type="ECO:0000313" key="3">
    <source>
        <dbReference type="Proteomes" id="UP001208131"/>
    </source>
</evidence>
<reference evidence="2 3" key="1">
    <citation type="journal article" date="2021" name="ISME Commun">
        <title>Automated analysis of genomic sequences facilitates high-throughput and comprehensive description of bacteria.</title>
        <authorList>
            <person name="Hitch T.C.A."/>
        </authorList>
    </citation>
    <scope>NUCLEOTIDE SEQUENCE [LARGE SCALE GENOMIC DNA]</scope>
    <source>
        <strain evidence="2 3">Sanger_31</strain>
    </source>
</reference>
<dbReference type="EMBL" id="JAOQJZ010000001">
    <property type="protein sequence ID" value="MCU6704604.1"/>
    <property type="molecule type" value="Genomic_DNA"/>
</dbReference>
<dbReference type="PROSITE" id="PS51257">
    <property type="entry name" value="PROKAR_LIPOPROTEIN"/>
    <property type="match status" value="1"/>
</dbReference>
<keyword evidence="1" id="KW-0732">Signal</keyword>
<dbReference type="RefSeq" id="WP_022287064.1">
    <property type="nucleotide sequence ID" value="NZ_JAOQJZ010000001.1"/>
</dbReference>
<feature type="signal peptide" evidence="1">
    <location>
        <begin position="1"/>
        <end position="21"/>
    </location>
</feature>
<accession>A0AAE3IFG1</accession>
<name>A0AAE3IFG1_9FIRM</name>
<evidence type="ECO:0000256" key="1">
    <source>
        <dbReference type="SAM" id="SignalP"/>
    </source>
</evidence>
<comment type="caution">
    <text evidence="2">The sequence shown here is derived from an EMBL/GenBank/DDBJ whole genome shotgun (WGS) entry which is preliminary data.</text>
</comment>
<organism evidence="2 3">
    <name type="scientific">Hominimerdicola aceti</name>
    <dbReference type="NCBI Taxonomy" id="2981726"/>
    <lineage>
        <taxon>Bacteria</taxon>
        <taxon>Bacillati</taxon>
        <taxon>Bacillota</taxon>
        <taxon>Clostridia</taxon>
        <taxon>Eubacteriales</taxon>
        <taxon>Oscillospiraceae</taxon>
        <taxon>Hominimerdicola</taxon>
    </lineage>
</organism>
<proteinExistence type="predicted"/>